<evidence type="ECO:0000313" key="2">
    <source>
        <dbReference type="EMBL" id="KAG1776046.1"/>
    </source>
</evidence>
<feature type="region of interest" description="Disordered" evidence="1">
    <location>
        <begin position="1"/>
        <end position="20"/>
    </location>
</feature>
<feature type="compositionally biased region" description="Low complexity" evidence="1">
    <location>
        <begin position="560"/>
        <end position="569"/>
    </location>
</feature>
<gene>
    <name evidence="2" type="ORF">EV702DRAFT_1198645</name>
</gene>
<keyword evidence="3" id="KW-1185">Reference proteome</keyword>
<sequence length="699" mass="74916">MTQNVPDNLSSPHSSYMGLSSDTFDVQTAHTSNMTQNISDNLLSSHPNYMGLPSNTFNYMQEQYGGGRRCTTPPVELTPSQLRTKLKATSRDVGLVKGASVRRLAYQEPTVQAQDPSAHSGAQDLPHLVPDGSSTGETSSLTVHPANSRYTSPFPAPSSTGETSLLTVHSANSRYTSPFPAPQPPAPLQDVFYGSMDQQHPWIDPSPSDAFSMMGSEPFLPYNFPANLMGQPMASCGCSQDPHATNATTLLNAIGASLKPVAASPRDVVPPLPVTHVIPPTPFKDGGSQSNTKTSTNVIGASASASSLQMDMGAYPLTGSHECFPEEHEPVTHQEGLSVTGRRSAELNGTLDVGFAAVERQFLDLSASTTLPVSQLINLFLKSCGRTVNGTNYWNLYAAYFKEHIQTELAHIGREVPPGGGTPSATVRKQCYESFKDTYPDSYQDLLLMHEEASLLGLTPQTIAQHGQGFQKHYRRVIQILESASVKSGFEAAIVLCGKVVNEDGSLGYSYNTPGAAGFWETQCHASDDAIIGHLKAHVYNSTSLAAVDEAFDDGTHNAPSTPNSTSNNEAPEGRDDALKWVKLELIKQVAQLGGKCTWDKNFPWKGMSSALTDANLCIKGYPAHKCLLPGEAHNENSKNKGIGALTQKEIAVLVDALKAGTMQVTKVDKTHQAAVMASERPVITGIAPPAEWAHDGAR</sequence>
<dbReference type="OrthoDB" id="2659925at2759"/>
<name>A0A9P6ZT55_9AGAM</name>
<dbReference type="AlphaFoldDB" id="A0A9P6ZT55"/>
<reference evidence="2" key="1">
    <citation type="journal article" date="2020" name="New Phytol.">
        <title>Comparative genomics reveals dynamic genome evolution in host specialist ectomycorrhizal fungi.</title>
        <authorList>
            <person name="Lofgren L.A."/>
            <person name="Nguyen N.H."/>
            <person name="Vilgalys R."/>
            <person name="Ruytinx J."/>
            <person name="Liao H.L."/>
            <person name="Branco S."/>
            <person name="Kuo A."/>
            <person name="LaButti K."/>
            <person name="Lipzen A."/>
            <person name="Andreopoulos W."/>
            <person name="Pangilinan J."/>
            <person name="Riley R."/>
            <person name="Hundley H."/>
            <person name="Na H."/>
            <person name="Barry K."/>
            <person name="Grigoriev I.V."/>
            <person name="Stajich J.E."/>
            <person name="Kennedy P.G."/>
        </authorList>
    </citation>
    <scope>NUCLEOTIDE SEQUENCE</scope>
    <source>
        <strain evidence="2">DOB743</strain>
    </source>
</reference>
<accession>A0A9P6ZT55</accession>
<evidence type="ECO:0000313" key="3">
    <source>
        <dbReference type="Proteomes" id="UP000714275"/>
    </source>
</evidence>
<comment type="caution">
    <text evidence="2">The sequence shown here is derived from an EMBL/GenBank/DDBJ whole genome shotgun (WGS) entry which is preliminary data.</text>
</comment>
<dbReference type="EMBL" id="JABBWD010000029">
    <property type="protein sequence ID" value="KAG1776046.1"/>
    <property type="molecule type" value="Genomic_DNA"/>
</dbReference>
<feature type="compositionally biased region" description="Polar residues" evidence="1">
    <location>
        <begin position="132"/>
        <end position="142"/>
    </location>
</feature>
<organism evidence="2 3">
    <name type="scientific">Suillus placidus</name>
    <dbReference type="NCBI Taxonomy" id="48579"/>
    <lineage>
        <taxon>Eukaryota</taxon>
        <taxon>Fungi</taxon>
        <taxon>Dikarya</taxon>
        <taxon>Basidiomycota</taxon>
        <taxon>Agaricomycotina</taxon>
        <taxon>Agaricomycetes</taxon>
        <taxon>Agaricomycetidae</taxon>
        <taxon>Boletales</taxon>
        <taxon>Suillineae</taxon>
        <taxon>Suillaceae</taxon>
        <taxon>Suillus</taxon>
    </lineage>
</organism>
<feature type="region of interest" description="Disordered" evidence="1">
    <location>
        <begin position="553"/>
        <end position="574"/>
    </location>
</feature>
<evidence type="ECO:0000256" key="1">
    <source>
        <dbReference type="SAM" id="MobiDB-lite"/>
    </source>
</evidence>
<protein>
    <submittedName>
        <fullName evidence="2">Uncharacterized protein</fullName>
    </submittedName>
</protein>
<proteinExistence type="predicted"/>
<dbReference type="Proteomes" id="UP000714275">
    <property type="component" value="Unassembled WGS sequence"/>
</dbReference>
<feature type="region of interest" description="Disordered" evidence="1">
    <location>
        <begin position="107"/>
        <end position="163"/>
    </location>
</feature>